<organism evidence="1 2">
    <name type="scientific">Cladophialophora chaetospira</name>
    <dbReference type="NCBI Taxonomy" id="386627"/>
    <lineage>
        <taxon>Eukaryota</taxon>
        <taxon>Fungi</taxon>
        <taxon>Dikarya</taxon>
        <taxon>Ascomycota</taxon>
        <taxon>Pezizomycotina</taxon>
        <taxon>Eurotiomycetes</taxon>
        <taxon>Chaetothyriomycetidae</taxon>
        <taxon>Chaetothyriales</taxon>
        <taxon>Herpotrichiellaceae</taxon>
        <taxon>Cladophialophora</taxon>
    </lineage>
</organism>
<comment type="caution">
    <text evidence="1">The sequence shown here is derived from an EMBL/GenBank/DDBJ whole genome shotgun (WGS) entry which is preliminary data.</text>
</comment>
<gene>
    <name evidence="1" type="ORF">H2200_000424</name>
</gene>
<dbReference type="Proteomes" id="UP001172673">
    <property type="component" value="Unassembled WGS sequence"/>
</dbReference>
<name>A0AA39CQB7_9EURO</name>
<sequence length="159" mass="17577">MKNCRTYGDWVIDEDAPSHVSLLAGLVERGNVVTLPVWVPDRVIPDGAHNPVFETKPDVLVLKDVEENLSRPGRIVAGASRISLTKLRESIIGVAPSEYYTTGRGDPSMWVVWDVWRDANGVAIMMVERTDSSTGQKVRVMGEQSQYSAMLHALDGRVD</sequence>
<accession>A0AA39CQB7</accession>
<dbReference type="EMBL" id="JAPDRK010000001">
    <property type="protein sequence ID" value="KAJ9616705.1"/>
    <property type="molecule type" value="Genomic_DNA"/>
</dbReference>
<dbReference type="AlphaFoldDB" id="A0AA39CQB7"/>
<reference evidence="1" key="1">
    <citation type="submission" date="2022-10" db="EMBL/GenBank/DDBJ databases">
        <title>Culturing micro-colonial fungi from biological soil crusts in the Mojave desert and describing Neophaeococcomyces mojavensis, and introducing the new genera and species Taxawa tesnikishii.</title>
        <authorList>
            <person name="Kurbessoian T."/>
            <person name="Stajich J.E."/>
        </authorList>
    </citation>
    <scope>NUCLEOTIDE SEQUENCE</scope>
    <source>
        <strain evidence="1">TK_41</strain>
    </source>
</reference>
<proteinExistence type="predicted"/>
<evidence type="ECO:0000313" key="1">
    <source>
        <dbReference type="EMBL" id="KAJ9616705.1"/>
    </source>
</evidence>
<keyword evidence="2" id="KW-1185">Reference proteome</keyword>
<protein>
    <submittedName>
        <fullName evidence="1">Uncharacterized protein</fullName>
    </submittedName>
</protein>
<evidence type="ECO:0000313" key="2">
    <source>
        <dbReference type="Proteomes" id="UP001172673"/>
    </source>
</evidence>